<reference evidence="4 5" key="1">
    <citation type="journal article" date="2012" name="J. Bacteriol.">
        <title>Complete genome sequence of phototrophic betaproteobacterium Rubrivivax gelatinosus IL144.</title>
        <authorList>
            <person name="Nagashima S."/>
            <person name="Kamimura A."/>
            <person name="Shimizu T."/>
            <person name="Nakamura-isaki S."/>
            <person name="Aono E."/>
            <person name="Sakamoto K."/>
            <person name="Ichikawa N."/>
            <person name="Nakazawa H."/>
            <person name="Sekine M."/>
            <person name="Yamazaki S."/>
            <person name="Fujita N."/>
            <person name="Shimada K."/>
            <person name="Hanada S."/>
            <person name="Nagashima K.V.P."/>
        </authorList>
    </citation>
    <scope>NUCLEOTIDE SEQUENCE [LARGE SCALE GENOMIC DNA]</scope>
    <source>
        <strain evidence="5">NBRC 100245 / IL144</strain>
    </source>
</reference>
<evidence type="ECO:0000313" key="4">
    <source>
        <dbReference type="EMBL" id="BAL95597.1"/>
    </source>
</evidence>
<dbReference type="SMART" id="SM00267">
    <property type="entry name" value="GGDEF"/>
    <property type="match status" value="1"/>
</dbReference>
<sequence length="709" mass="77173">MVASRAAREPRPALSNRLVCTPMHAPETPTPGGHARPPATALPLRLLLRFADAAFEQRFLRHYVAYYFRFAQASLVLGIVLIAGDYLVDCLAHRGDGANLLRLTLAVPVLLAGLAYSLQPRWRRHWQPVMAGFIVTAALCLFVILQRLDAEGGAGLTSWVGVLNFTFLQFYCFVVLGVQFRYALVSGLAILAAFEVALWGHEALTLREAAYWSYHVGTLFILASGIGWWREFVLRKEFMARAELDDSRAAAELRAQLLAHYDEITGLPNRRLFGELAATALERARRGARGCAVLHAEIDRFGSIDDVYGHGQGDAVLAIVAQRVRSMIRGGDLAALAPVADEDGVVARLGDNAFSVLVTDLDSQERAALVAQRLQAAIRQPVELAGRARPLLLTASFGIALCPGDAQDVAGLMRCAELAARAAKAAGGARHQFFDEALNARSRERALLETELRHAIEAGQLCLHYQPKVDARNGRIVGAEALVRWQHPERGLIPPGRFIALAEESGLIVPLTDWVLHAACASQRRWAEAGLRPLPLSVNLPAVSLVDSRLADQLDELMMVHGLEPSCLVLELTETMLMRDVNTAVEVLERLRARGYGLSLDDFGTGYSSLSYLNRLPMTEVKIDRAFVTDVARGGRDGALAAAIITLGSELGLQVVAEGVETEEQSAFLLGRGCVLQQGYLFSRPVPAAAFERLLARGTAREPEPEACA</sequence>
<dbReference type="Pfam" id="PF00990">
    <property type="entry name" value="GGDEF"/>
    <property type="match status" value="1"/>
</dbReference>
<dbReference type="SUPFAM" id="SSF55073">
    <property type="entry name" value="Nucleotide cyclase"/>
    <property type="match status" value="1"/>
</dbReference>
<dbReference type="PROSITE" id="PS50883">
    <property type="entry name" value="EAL"/>
    <property type="match status" value="1"/>
</dbReference>
<dbReference type="eggNOG" id="COG5001">
    <property type="taxonomic scope" value="Bacteria"/>
</dbReference>
<accession>I0HRG0</accession>
<dbReference type="STRING" id="983917.RGE_22560"/>
<gene>
    <name evidence="4" type="ordered locus">RGE_22560</name>
</gene>
<dbReference type="InterPro" id="IPR043128">
    <property type="entry name" value="Rev_trsase/Diguanyl_cyclase"/>
</dbReference>
<dbReference type="CDD" id="cd01949">
    <property type="entry name" value="GGDEF"/>
    <property type="match status" value="1"/>
</dbReference>
<keyword evidence="5" id="KW-1185">Reference proteome</keyword>
<dbReference type="InterPro" id="IPR029787">
    <property type="entry name" value="Nucleotide_cyclase"/>
</dbReference>
<dbReference type="Proteomes" id="UP000007883">
    <property type="component" value="Chromosome"/>
</dbReference>
<dbReference type="EMBL" id="AP012320">
    <property type="protein sequence ID" value="BAL95597.1"/>
    <property type="molecule type" value="Genomic_DNA"/>
</dbReference>
<feature type="transmembrane region" description="Helical" evidence="1">
    <location>
        <begin position="100"/>
        <end position="118"/>
    </location>
</feature>
<protein>
    <submittedName>
        <fullName evidence="4">Putative sensory box GGDEF/EAL domain protein</fullName>
    </submittedName>
</protein>
<evidence type="ECO:0000313" key="5">
    <source>
        <dbReference type="Proteomes" id="UP000007883"/>
    </source>
</evidence>
<dbReference type="PANTHER" id="PTHR33121">
    <property type="entry name" value="CYCLIC DI-GMP PHOSPHODIESTERASE PDEF"/>
    <property type="match status" value="1"/>
</dbReference>
<dbReference type="SUPFAM" id="SSF141868">
    <property type="entry name" value="EAL domain-like"/>
    <property type="match status" value="1"/>
</dbReference>
<dbReference type="InterPro" id="IPR035919">
    <property type="entry name" value="EAL_sf"/>
</dbReference>
<feature type="transmembrane region" description="Helical" evidence="1">
    <location>
        <begin position="212"/>
        <end position="229"/>
    </location>
</feature>
<dbReference type="HOGENOM" id="CLU_000445_70_50_4"/>
<dbReference type="CDD" id="cd01948">
    <property type="entry name" value="EAL"/>
    <property type="match status" value="1"/>
</dbReference>
<dbReference type="KEGG" id="rge:RGE_22560"/>
<dbReference type="Gene3D" id="3.20.20.450">
    <property type="entry name" value="EAL domain"/>
    <property type="match status" value="1"/>
</dbReference>
<dbReference type="SMART" id="SM00052">
    <property type="entry name" value="EAL"/>
    <property type="match status" value="1"/>
</dbReference>
<dbReference type="PANTHER" id="PTHR33121:SF79">
    <property type="entry name" value="CYCLIC DI-GMP PHOSPHODIESTERASE PDED-RELATED"/>
    <property type="match status" value="1"/>
</dbReference>
<feature type="transmembrane region" description="Helical" evidence="1">
    <location>
        <begin position="130"/>
        <end position="148"/>
    </location>
</feature>
<proteinExistence type="predicted"/>
<name>I0HRG0_RUBGI</name>
<dbReference type="InterPro" id="IPR000160">
    <property type="entry name" value="GGDEF_dom"/>
</dbReference>
<dbReference type="Gene3D" id="3.30.70.270">
    <property type="match status" value="1"/>
</dbReference>
<dbReference type="AlphaFoldDB" id="I0HRG0"/>
<dbReference type="InterPro" id="IPR001633">
    <property type="entry name" value="EAL_dom"/>
</dbReference>
<organism evidence="4 5">
    <name type="scientific">Rubrivivax gelatinosus (strain NBRC 100245 / IL144)</name>
    <dbReference type="NCBI Taxonomy" id="983917"/>
    <lineage>
        <taxon>Bacteria</taxon>
        <taxon>Pseudomonadati</taxon>
        <taxon>Pseudomonadota</taxon>
        <taxon>Betaproteobacteria</taxon>
        <taxon>Burkholderiales</taxon>
        <taxon>Sphaerotilaceae</taxon>
        <taxon>Rubrivivax</taxon>
    </lineage>
</organism>
<evidence type="ECO:0000259" key="3">
    <source>
        <dbReference type="PROSITE" id="PS50887"/>
    </source>
</evidence>
<dbReference type="PROSITE" id="PS50887">
    <property type="entry name" value="GGDEF"/>
    <property type="match status" value="1"/>
</dbReference>
<feature type="transmembrane region" description="Helical" evidence="1">
    <location>
        <begin position="66"/>
        <end position="88"/>
    </location>
</feature>
<feature type="transmembrane region" description="Helical" evidence="1">
    <location>
        <begin position="154"/>
        <end position="175"/>
    </location>
</feature>
<feature type="domain" description="GGDEF" evidence="3">
    <location>
        <begin position="289"/>
        <end position="436"/>
    </location>
</feature>
<dbReference type="InterPro" id="IPR050706">
    <property type="entry name" value="Cyclic-di-GMP_PDE-like"/>
</dbReference>
<keyword evidence="1" id="KW-0812">Transmembrane</keyword>
<keyword evidence="1" id="KW-0472">Membrane</keyword>
<evidence type="ECO:0000259" key="2">
    <source>
        <dbReference type="PROSITE" id="PS50883"/>
    </source>
</evidence>
<feature type="domain" description="EAL" evidence="2">
    <location>
        <begin position="445"/>
        <end position="699"/>
    </location>
</feature>
<dbReference type="PATRIC" id="fig|983917.3.peg.2185"/>
<keyword evidence="1" id="KW-1133">Transmembrane helix</keyword>
<dbReference type="NCBIfam" id="TIGR00254">
    <property type="entry name" value="GGDEF"/>
    <property type="match status" value="1"/>
</dbReference>
<dbReference type="Pfam" id="PF00563">
    <property type="entry name" value="EAL"/>
    <property type="match status" value="1"/>
</dbReference>
<dbReference type="FunFam" id="3.20.20.450:FF:000001">
    <property type="entry name" value="Cyclic di-GMP phosphodiesterase yahA"/>
    <property type="match status" value="1"/>
</dbReference>
<evidence type="ECO:0000256" key="1">
    <source>
        <dbReference type="SAM" id="Phobius"/>
    </source>
</evidence>
<dbReference type="GO" id="GO:0071111">
    <property type="term" value="F:cyclic-guanylate-specific phosphodiesterase activity"/>
    <property type="evidence" value="ECO:0007669"/>
    <property type="project" value="InterPro"/>
</dbReference>